<evidence type="ECO:0000256" key="9">
    <source>
        <dbReference type="ARBA" id="ARBA00023002"/>
    </source>
</evidence>
<dbReference type="InterPro" id="IPR013786">
    <property type="entry name" value="AcylCoA_DH/ox_N"/>
</dbReference>
<dbReference type="AlphaFoldDB" id="A0A0W0TVB4"/>
<protein>
    <recommendedName>
        <fullName evidence="6">Acyl-coenzyme A dehydrogenase</fullName>
        <ecNumber evidence="4">1.3.8.7</ecNumber>
        <ecNumber evidence="5">1.3.8.8</ecNumber>
    </recommendedName>
</protein>
<dbReference type="PANTHER" id="PTHR48083:SF33">
    <property type="entry name" value="ACYL-COENZYME A DEHYDROGENASE"/>
    <property type="match status" value="1"/>
</dbReference>
<dbReference type="InterPro" id="IPR050741">
    <property type="entry name" value="Acyl-CoA_dehydrogenase"/>
</dbReference>
<dbReference type="Gene3D" id="2.40.110.10">
    <property type="entry name" value="Butyryl-CoA Dehydrogenase, subunit A, domain 2"/>
    <property type="match status" value="1"/>
</dbReference>
<dbReference type="InterPro" id="IPR009075">
    <property type="entry name" value="AcylCo_DH/oxidase_C"/>
</dbReference>
<comment type="cofactor">
    <cofactor evidence="1">
        <name>FAD</name>
        <dbReference type="ChEBI" id="CHEBI:57692"/>
    </cofactor>
</comment>
<dbReference type="Pfam" id="PF09317">
    <property type="entry name" value="ACDH_C"/>
    <property type="match status" value="1"/>
</dbReference>
<dbReference type="SUPFAM" id="SSF47203">
    <property type="entry name" value="Acyl-CoA dehydrogenase C-terminal domain-like"/>
    <property type="match status" value="1"/>
</dbReference>
<dbReference type="InterPro" id="IPR009100">
    <property type="entry name" value="AcylCoA_DH/oxidase_NM_dom_sf"/>
</dbReference>
<dbReference type="Pfam" id="PF02771">
    <property type="entry name" value="Acyl-CoA_dh_N"/>
    <property type="match status" value="1"/>
</dbReference>
<evidence type="ECO:0000259" key="14">
    <source>
        <dbReference type="Pfam" id="PF02771"/>
    </source>
</evidence>
<feature type="domain" description="Acyl-CoA dehydrogenase/oxidase C-terminal" evidence="12">
    <location>
        <begin position="362"/>
        <end position="508"/>
    </location>
</feature>
<evidence type="ECO:0000256" key="3">
    <source>
        <dbReference type="ARBA" id="ARBA00009347"/>
    </source>
</evidence>
<evidence type="ECO:0000256" key="7">
    <source>
        <dbReference type="ARBA" id="ARBA00022630"/>
    </source>
</evidence>
<dbReference type="Gene3D" id="1.20.140.10">
    <property type="entry name" value="Butyryl-CoA Dehydrogenase, subunit A, domain 3"/>
    <property type="match status" value="1"/>
</dbReference>
<reference evidence="16 17" key="1">
    <citation type="submission" date="2015-11" db="EMBL/GenBank/DDBJ databases">
        <title>Genomic analysis of 38 Legionella species identifies large and diverse effector repertoires.</title>
        <authorList>
            <person name="Burstein D."/>
            <person name="Amaro F."/>
            <person name="Zusman T."/>
            <person name="Lifshitz Z."/>
            <person name="Cohen O."/>
            <person name="Gilbert J.A."/>
            <person name="Pupko T."/>
            <person name="Shuman H.A."/>
            <person name="Segal G."/>
        </authorList>
    </citation>
    <scope>NUCLEOTIDE SEQUENCE [LARGE SCALE GENOMIC DNA]</scope>
    <source>
        <strain evidence="16 17">SE-32A-C8</strain>
    </source>
</reference>
<evidence type="ECO:0000256" key="5">
    <source>
        <dbReference type="ARBA" id="ARBA00012040"/>
    </source>
</evidence>
<dbReference type="FunFam" id="1.10.540.10:FF:000004">
    <property type="entry name" value="Acyl-CoA dehydrogenase"/>
    <property type="match status" value="1"/>
</dbReference>
<dbReference type="UniPathway" id="UPA00659"/>
<evidence type="ECO:0000256" key="11">
    <source>
        <dbReference type="ARBA" id="ARBA00049247"/>
    </source>
</evidence>
<keyword evidence="7" id="KW-0285">Flavoprotein</keyword>
<evidence type="ECO:0000256" key="4">
    <source>
        <dbReference type="ARBA" id="ARBA00012033"/>
    </source>
</evidence>
<dbReference type="InterPro" id="IPR036250">
    <property type="entry name" value="AcylCo_DH-like_C"/>
</dbReference>
<dbReference type="InterPro" id="IPR037069">
    <property type="entry name" value="AcylCoA_DH/ox_N_sf"/>
</dbReference>
<dbReference type="PANTHER" id="PTHR48083">
    <property type="entry name" value="MEDIUM-CHAIN SPECIFIC ACYL-COA DEHYDROGENASE, MITOCHONDRIAL-RELATED"/>
    <property type="match status" value="1"/>
</dbReference>
<dbReference type="InterPro" id="IPR015396">
    <property type="entry name" value="FadE_C"/>
</dbReference>
<dbReference type="Gene3D" id="1.10.540.10">
    <property type="entry name" value="Acyl-CoA dehydrogenase/oxidase, N-terminal domain"/>
    <property type="match status" value="1"/>
</dbReference>
<dbReference type="STRING" id="448.Lery_0256"/>
<gene>
    <name evidence="16" type="ORF">Lery_0256</name>
</gene>
<comment type="caution">
    <text evidence="16">The sequence shown here is derived from an EMBL/GenBank/DDBJ whole genome shotgun (WGS) entry which is preliminary data.</text>
</comment>
<name>A0A0W0TVB4_LEGER</name>
<dbReference type="GO" id="GO:0033539">
    <property type="term" value="P:fatty acid beta-oxidation using acyl-CoA dehydrogenase"/>
    <property type="evidence" value="ECO:0007669"/>
    <property type="project" value="InterPro"/>
</dbReference>
<dbReference type="GO" id="GO:0050660">
    <property type="term" value="F:flavin adenine dinucleotide binding"/>
    <property type="evidence" value="ECO:0007669"/>
    <property type="project" value="InterPro"/>
</dbReference>
<dbReference type="NCBIfam" id="NF009586">
    <property type="entry name" value="PRK13026.1"/>
    <property type="match status" value="1"/>
</dbReference>
<evidence type="ECO:0000259" key="13">
    <source>
        <dbReference type="Pfam" id="PF02770"/>
    </source>
</evidence>
<evidence type="ECO:0000259" key="15">
    <source>
        <dbReference type="Pfam" id="PF09317"/>
    </source>
</evidence>
<dbReference type="EC" id="1.3.8.7" evidence="4"/>
<dbReference type="NCBIfam" id="NF007000">
    <property type="entry name" value="PRK09463.1"/>
    <property type="match status" value="1"/>
</dbReference>
<comment type="catalytic activity">
    <reaction evidence="11">
        <text>a long-chain 2,3-saturated fatty acyl-CoA + oxidized [electron-transfer flavoprotein] + H(+) = a long-chain (2E)-enoyl-CoA + reduced [electron-transfer flavoprotein]</text>
        <dbReference type="Rhea" id="RHEA:17721"/>
        <dbReference type="Rhea" id="RHEA-COMP:10685"/>
        <dbReference type="Rhea" id="RHEA-COMP:10686"/>
        <dbReference type="ChEBI" id="CHEBI:15378"/>
        <dbReference type="ChEBI" id="CHEBI:57692"/>
        <dbReference type="ChEBI" id="CHEBI:58307"/>
        <dbReference type="ChEBI" id="CHEBI:83721"/>
        <dbReference type="ChEBI" id="CHEBI:83727"/>
        <dbReference type="EC" id="1.3.8.8"/>
    </reaction>
</comment>
<keyword evidence="8" id="KW-0274">FAD</keyword>
<dbReference type="GO" id="GO:0005737">
    <property type="term" value="C:cytoplasm"/>
    <property type="evidence" value="ECO:0007669"/>
    <property type="project" value="TreeGrafter"/>
</dbReference>
<evidence type="ECO:0000256" key="8">
    <source>
        <dbReference type="ARBA" id="ARBA00022827"/>
    </source>
</evidence>
<dbReference type="OrthoDB" id="6138585at2"/>
<dbReference type="Pfam" id="PF00441">
    <property type="entry name" value="Acyl-CoA_dh_1"/>
    <property type="match status" value="1"/>
</dbReference>
<feature type="domain" description="Acyl-CoA dehydrogenase C-terminal bacterial-type" evidence="15">
    <location>
        <begin position="516"/>
        <end position="791"/>
    </location>
</feature>
<dbReference type="FunFam" id="1.20.140.10:FF:000009">
    <property type="entry name" value="Acyl-CoA dehydrogenase"/>
    <property type="match status" value="1"/>
</dbReference>
<dbReference type="EMBL" id="LNYA01000003">
    <property type="protein sequence ID" value="KTC99355.1"/>
    <property type="molecule type" value="Genomic_DNA"/>
</dbReference>
<dbReference type="InterPro" id="IPR006089">
    <property type="entry name" value="Acyl-CoA_DH_CS"/>
</dbReference>
<proteinExistence type="inferred from homology"/>
<dbReference type="PATRIC" id="fig|448.7.peg.267"/>
<feature type="domain" description="Acyl-CoA dehydrogenase/oxidase N-terminal" evidence="14">
    <location>
        <begin position="140"/>
        <end position="234"/>
    </location>
</feature>
<dbReference type="SUPFAM" id="SSF56645">
    <property type="entry name" value="Acyl-CoA dehydrogenase NM domain-like"/>
    <property type="match status" value="1"/>
</dbReference>
<evidence type="ECO:0000313" key="17">
    <source>
        <dbReference type="Proteomes" id="UP000054773"/>
    </source>
</evidence>
<dbReference type="RefSeq" id="WP_058525438.1">
    <property type="nucleotide sequence ID" value="NZ_CAAAHY010000018.1"/>
</dbReference>
<keyword evidence="9" id="KW-0560">Oxidoreductase</keyword>
<dbReference type="GO" id="GO:0070991">
    <property type="term" value="F:medium-chain fatty acyl-CoA dehydrogenase activity"/>
    <property type="evidence" value="ECO:0007669"/>
    <property type="project" value="UniProtKB-EC"/>
</dbReference>
<organism evidence="16 17">
    <name type="scientific">Legionella erythra</name>
    <dbReference type="NCBI Taxonomy" id="448"/>
    <lineage>
        <taxon>Bacteria</taxon>
        <taxon>Pseudomonadati</taxon>
        <taxon>Pseudomonadota</taxon>
        <taxon>Gammaproteobacteria</taxon>
        <taxon>Legionellales</taxon>
        <taxon>Legionellaceae</taxon>
        <taxon>Legionella</taxon>
    </lineage>
</organism>
<feature type="domain" description="Acyl-CoA oxidase/dehydrogenase middle" evidence="13">
    <location>
        <begin position="239"/>
        <end position="329"/>
    </location>
</feature>
<sequence>MATTLLLIAYLAFTLIVLYRAMNPIVWEVGSIIYLLIATLYVDMHWLPTLIIALGILSAVAIIRAEPLRQAISDFFYARSGKAIPKLSKTEEEALNAGETWLEKDIFTGTPDWDRLSSVSTRLTEEEQHFLDNETQRLCDMLDEWEIIQHGDLPEKVWSYLKKNGFFGLVISKEFGGKGFSARAHSDIVMKIASRSGVAAVTVMVPNSLGPGELLHYYGTDEQKQQYLPNLAKGVDIPCFALTEPGAGSDATSIQSEALVVKKKVGNKTELYLKIDLNKRWITLAPVATLIGLAVNLKDPDGLLQGEGEEGITCLLIPRDTENLEIGNRHLPADQPFMNGTIRGKDIVVPISTIIGGQKNAGRGWQMLVECLSIGRSISLPALGAASSTVAYLATGAFAHIRRQFNVDIGQFEGIQEKLAEIAGLNYLINATRLLTVAAVNQHKKPSVASAITKYFNTELARIVINNAMDIHAGRAVVVGPRNYMTSFYLGIPVSVTVEGANIMSRNLLIFGQGSMACHPYVRDEFYAISREDKPAFHGLLWKHIHYFMQNFAKTICSGWTGGLFISAPNNGMKRAYQRLTRLSHAYAWLADLSLIYLGGDLKRRERLSARLADGLSYLYMAMGVLLTYQQNEEHADEKLHAQWAVDYCLYHAQRAMIAFCANFPSRLLGMVMRLLAFPLGQTMRYPSDKADHQLAKRMMTNNHYRDRIKKRIYLSGDRRQPVDKMEETLQMVLKSADLYKKVSDLRRFKFDDMKTKLAEKVSQGQLTQQEMDDLVAVEKARWDAMQVDEFTFESMKNKTFTSVADNLPNPVD</sequence>
<evidence type="ECO:0000256" key="2">
    <source>
        <dbReference type="ARBA" id="ARBA00005005"/>
    </source>
</evidence>
<dbReference type="Pfam" id="PF02770">
    <property type="entry name" value="Acyl-CoA_dh_M"/>
    <property type="match status" value="1"/>
</dbReference>
<comment type="pathway">
    <text evidence="2">Lipid metabolism; fatty acid beta-oxidation.</text>
</comment>
<evidence type="ECO:0000256" key="6">
    <source>
        <dbReference type="ARBA" id="ARBA00020144"/>
    </source>
</evidence>
<dbReference type="Proteomes" id="UP000054773">
    <property type="component" value="Unassembled WGS sequence"/>
</dbReference>
<dbReference type="InterPro" id="IPR006091">
    <property type="entry name" value="Acyl-CoA_Oxase/DH_mid-dom"/>
</dbReference>
<accession>A0A0W0TVB4</accession>
<comment type="catalytic activity">
    <reaction evidence="10">
        <text>a medium-chain 2,3-saturated fatty acyl-CoA + oxidized [electron-transfer flavoprotein] + H(+) = a medium-chain (2E)-enoyl-CoA + reduced [electron-transfer flavoprotein]</text>
        <dbReference type="Rhea" id="RHEA:14477"/>
        <dbReference type="Rhea" id="RHEA-COMP:10685"/>
        <dbReference type="Rhea" id="RHEA-COMP:10686"/>
        <dbReference type="ChEBI" id="CHEBI:15378"/>
        <dbReference type="ChEBI" id="CHEBI:57692"/>
        <dbReference type="ChEBI" id="CHEBI:58307"/>
        <dbReference type="ChEBI" id="CHEBI:83723"/>
        <dbReference type="ChEBI" id="CHEBI:83726"/>
        <dbReference type="EC" id="1.3.8.7"/>
    </reaction>
</comment>
<evidence type="ECO:0000313" key="16">
    <source>
        <dbReference type="EMBL" id="KTC99355.1"/>
    </source>
</evidence>
<evidence type="ECO:0000256" key="1">
    <source>
        <dbReference type="ARBA" id="ARBA00001974"/>
    </source>
</evidence>
<evidence type="ECO:0000256" key="10">
    <source>
        <dbReference type="ARBA" id="ARBA00047882"/>
    </source>
</evidence>
<comment type="similarity">
    <text evidence="3">Belongs to the acyl-CoA dehydrogenase family.</text>
</comment>
<dbReference type="PROSITE" id="PS00072">
    <property type="entry name" value="ACYL_COA_DH_1"/>
    <property type="match status" value="1"/>
</dbReference>
<evidence type="ECO:0000259" key="12">
    <source>
        <dbReference type="Pfam" id="PF00441"/>
    </source>
</evidence>
<dbReference type="InterPro" id="IPR046373">
    <property type="entry name" value="Acyl-CoA_Oxase/DH_mid-dom_sf"/>
</dbReference>
<dbReference type="EC" id="1.3.8.8" evidence="5"/>
<keyword evidence="17" id="KW-1185">Reference proteome</keyword>
<dbReference type="GO" id="GO:0004466">
    <property type="term" value="F:long-chain fatty acyl-CoA dehydrogenase activity"/>
    <property type="evidence" value="ECO:0007669"/>
    <property type="project" value="UniProtKB-EC"/>
</dbReference>